<protein>
    <submittedName>
        <fullName evidence="8">Xylan 1,4-beta-xylosidase</fullName>
    </submittedName>
</protein>
<dbReference type="Proteomes" id="UP000184268">
    <property type="component" value="Unassembled WGS sequence"/>
</dbReference>
<keyword evidence="2 6" id="KW-0378">Hydrolase</keyword>
<dbReference type="GO" id="GO:0005975">
    <property type="term" value="P:carbohydrate metabolic process"/>
    <property type="evidence" value="ECO:0007669"/>
    <property type="project" value="InterPro"/>
</dbReference>
<sequence length="542" mass="61353">MTQDVTMALIDNPILPGFNPDPSICRVGDDYYIATSTFEWFPGVQIHHSKDLVHWRLLTRVLTTTELLDMRGMDNSEGVYAPALSYADGRFWLCFSNVHSCRGFSWMATPCFVTSAEDIQGPWSAPVPFGNYGFDPSLFHDDDGRKYMVNMQWDGRKDHNHFAGILLQQFDAERGILVGPVKTIFAGTELGCTEGPQILKKDGYYYLITAEGGTEYRHAVTVARSRSVWGPYEVHPDNPLLTSHHQPQAKLQRAGHGFLVETQGGEWYLSHLCGRPLADPEGTPHPQGEGFSILGRESALQRIRWRDGWPYLAAGGRTPQRWVEGPDLPPHPWPVEPVRDEFNGPELALCWQTLREPVSADWLSLSANPGHLRLIGRHYLYSRYQQSLVARRWQAFHARARTEMRFAPEHPMQMAGLVVYYARGGHYLLKQSVDDQGQALLQLVQFVGDQYDEHPAVSVPATGPVQLEVTLDHQWYRFRYSLDGEHWQSIGPALNSTPLSDEGGNDVFRFTGTMVGLFACDLTGQGQHADFDWFEYQEFDAK</sequence>
<evidence type="ECO:0000256" key="6">
    <source>
        <dbReference type="RuleBase" id="RU361187"/>
    </source>
</evidence>
<dbReference type="InterPro" id="IPR041542">
    <property type="entry name" value="GH43_C2"/>
</dbReference>
<evidence type="ECO:0000256" key="5">
    <source>
        <dbReference type="PIRSR" id="PIRSR606710-2"/>
    </source>
</evidence>
<dbReference type="RefSeq" id="WP_234977360.1">
    <property type="nucleotide sequence ID" value="NZ_FQXG01000002.1"/>
</dbReference>
<evidence type="ECO:0000256" key="2">
    <source>
        <dbReference type="ARBA" id="ARBA00022801"/>
    </source>
</evidence>
<gene>
    <name evidence="8" type="ORF">SAMN02745129_1910</name>
</gene>
<evidence type="ECO:0000256" key="3">
    <source>
        <dbReference type="ARBA" id="ARBA00023295"/>
    </source>
</evidence>
<dbReference type="InterPro" id="IPR051795">
    <property type="entry name" value="Glycosyl_Hydrlase_43"/>
</dbReference>
<dbReference type="InterPro" id="IPR006710">
    <property type="entry name" value="Glyco_hydro_43"/>
</dbReference>
<feature type="site" description="Important for catalytic activity, responsible for pKa modulation of the active site Glu and correct orientation of both the proton donor and substrate" evidence="5">
    <location>
        <position position="135"/>
    </location>
</feature>
<reference evidence="8 9" key="1">
    <citation type="submission" date="2016-11" db="EMBL/GenBank/DDBJ databases">
        <authorList>
            <person name="Jaros S."/>
            <person name="Januszkiewicz K."/>
            <person name="Wedrychowicz H."/>
        </authorList>
    </citation>
    <scope>NUCLEOTIDE SEQUENCE [LARGE SCALE GENOMIC DNA]</scope>
    <source>
        <strain evidence="8 9">DSM 16917</strain>
    </source>
</reference>
<evidence type="ECO:0000256" key="4">
    <source>
        <dbReference type="PIRSR" id="PIRSR606710-1"/>
    </source>
</evidence>
<accession>A0A1M5S885</accession>
<dbReference type="PANTHER" id="PTHR42812:SF12">
    <property type="entry name" value="BETA-XYLOSIDASE-RELATED"/>
    <property type="match status" value="1"/>
</dbReference>
<dbReference type="Pfam" id="PF04616">
    <property type="entry name" value="Glyco_hydro_43"/>
    <property type="match status" value="1"/>
</dbReference>
<feature type="domain" description="Beta-xylosidase C-terminal Concanavalin A-like" evidence="7">
    <location>
        <begin position="339"/>
        <end position="537"/>
    </location>
</feature>
<keyword evidence="3 6" id="KW-0326">Glycosidase</keyword>
<evidence type="ECO:0000256" key="1">
    <source>
        <dbReference type="ARBA" id="ARBA00009865"/>
    </source>
</evidence>
<evidence type="ECO:0000259" key="7">
    <source>
        <dbReference type="Pfam" id="PF17851"/>
    </source>
</evidence>
<dbReference type="SUPFAM" id="SSF49899">
    <property type="entry name" value="Concanavalin A-like lectins/glucanases"/>
    <property type="match status" value="1"/>
</dbReference>
<dbReference type="SUPFAM" id="SSF75005">
    <property type="entry name" value="Arabinanase/levansucrase/invertase"/>
    <property type="match status" value="1"/>
</dbReference>
<name>A0A1M5S885_9GAMM</name>
<dbReference type="CDD" id="cd09000">
    <property type="entry name" value="GH43_SXA-like"/>
    <property type="match status" value="1"/>
</dbReference>
<dbReference type="Pfam" id="PF17851">
    <property type="entry name" value="GH43_C2"/>
    <property type="match status" value="1"/>
</dbReference>
<dbReference type="AlphaFoldDB" id="A0A1M5S885"/>
<dbReference type="InterPro" id="IPR023296">
    <property type="entry name" value="Glyco_hydro_beta-prop_sf"/>
</dbReference>
<dbReference type="EMBL" id="FQXG01000002">
    <property type="protein sequence ID" value="SHH34852.1"/>
    <property type="molecule type" value="Genomic_DNA"/>
</dbReference>
<feature type="active site" description="Proton donor" evidence="4">
    <location>
        <position position="194"/>
    </location>
</feature>
<organism evidence="8 9">
    <name type="scientific">Ferrimonas marina</name>
    <dbReference type="NCBI Taxonomy" id="299255"/>
    <lineage>
        <taxon>Bacteria</taxon>
        <taxon>Pseudomonadati</taxon>
        <taxon>Pseudomonadota</taxon>
        <taxon>Gammaproteobacteria</taxon>
        <taxon>Alteromonadales</taxon>
        <taxon>Ferrimonadaceae</taxon>
        <taxon>Ferrimonas</taxon>
    </lineage>
</organism>
<dbReference type="InterPro" id="IPR013320">
    <property type="entry name" value="ConA-like_dom_sf"/>
</dbReference>
<dbReference type="Gene3D" id="2.115.10.20">
    <property type="entry name" value="Glycosyl hydrolase domain, family 43"/>
    <property type="match status" value="1"/>
</dbReference>
<evidence type="ECO:0000313" key="9">
    <source>
        <dbReference type="Proteomes" id="UP000184268"/>
    </source>
</evidence>
<evidence type="ECO:0000313" key="8">
    <source>
        <dbReference type="EMBL" id="SHH34852.1"/>
    </source>
</evidence>
<dbReference type="GO" id="GO:0004553">
    <property type="term" value="F:hydrolase activity, hydrolyzing O-glycosyl compounds"/>
    <property type="evidence" value="ECO:0007669"/>
    <property type="project" value="InterPro"/>
</dbReference>
<comment type="similarity">
    <text evidence="1 6">Belongs to the glycosyl hydrolase 43 family.</text>
</comment>
<keyword evidence="9" id="KW-1185">Reference proteome</keyword>
<dbReference type="Gene3D" id="2.60.120.200">
    <property type="match status" value="1"/>
</dbReference>
<dbReference type="PANTHER" id="PTHR42812">
    <property type="entry name" value="BETA-XYLOSIDASE"/>
    <property type="match status" value="1"/>
</dbReference>
<feature type="active site" description="Proton acceptor" evidence="4">
    <location>
        <position position="21"/>
    </location>
</feature>
<proteinExistence type="inferred from homology"/>
<dbReference type="STRING" id="299255.SAMN02745129_1910"/>